<dbReference type="EMBL" id="CYZH01000002">
    <property type="protein sequence ID" value="CUN56200.1"/>
    <property type="molecule type" value="Genomic_DNA"/>
</dbReference>
<feature type="domain" description="TonB-dependent receptor-like beta-barrel" evidence="12">
    <location>
        <begin position="277"/>
        <end position="661"/>
    </location>
</feature>
<keyword evidence="3 10" id="KW-1134">Transmembrane beta strand</keyword>
<dbReference type="SUPFAM" id="SSF56935">
    <property type="entry name" value="Porins"/>
    <property type="match status" value="1"/>
</dbReference>
<organism evidence="14 17">
    <name type="scientific">Bacteroides finegoldii</name>
    <dbReference type="NCBI Taxonomy" id="338188"/>
    <lineage>
        <taxon>Bacteria</taxon>
        <taxon>Pseudomonadati</taxon>
        <taxon>Bacteroidota</taxon>
        <taxon>Bacteroidia</taxon>
        <taxon>Bacteroidales</taxon>
        <taxon>Bacteroidaceae</taxon>
        <taxon>Bacteroides</taxon>
    </lineage>
</organism>
<dbReference type="PROSITE" id="PS52016">
    <property type="entry name" value="TONB_DEPENDENT_REC_3"/>
    <property type="match status" value="1"/>
</dbReference>
<sequence length="687" mass="79314">MLSIQVHSYNKHCIHLRWILCLILSLFTTLPAISQSRVRHQTSLSDTLLKLKEVTIYSNRMQKKMSPVQILSGKELEKLNVYSVADALRYFSGVQIKDYGGIGGLKTVNIRSMGSHHVGVFYDGIELGNAQNGVVDLGRFSLDNMEVISLYNGQKSAIFQPAKDYSSASAIYMQTRKPLFKGEKKNNLNIGVKGGSFSTINPSLLWEHRFNERISSSISTEYMYTSGRYKFTYAKKDGYDTTAVRQNGDVRMLRLENAFFGKVPKGEWKAKAYLYNSERGYPGAAVREEPGKFRHQDRQWDTNLFVQGSFQNYFKPWYSLLANGKYAYDYLHYLSDPRLDVTTMYVDNHYRQQEIYASAAHLFTIYPWWSMSLSNDFQWNALRADLIDFVYPTRNTILTSAATSFDFNRLMLQASLLYTHVDDNTRTKGANAGTKNKYTPSVIATWQPLTKLPLNVRAFYKKVFRMPTLNDLYYTFIGNKDLKPEYTTQYDVGITFSHTWNNHWLKSLDLQIDGYYNEVDDKIIAMPTSNQFRWTMINLGHVEIRGLDAAIRGEWGFGKVELSTLFNYTYQKAQDFTDPTSEWYGGQIPYIPWHGGSIILNGSYQTWSCNYSFIYTGERYEAVANIPENYAQPWYTHDFSLSKTFQWGKTGIRVTAEINNIFNQQYEVVQCYPMPGTSFKIKLNVML</sequence>
<evidence type="ECO:0000313" key="16">
    <source>
        <dbReference type="EMBL" id="KAA5260254.1"/>
    </source>
</evidence>
<evidence type="ECO:0000313" key="14">
    <source>
        <dbReference type="EMBL" id="CUN56200.1"/>
    </source>
</evidence>
<dbReference type="EMBL" id="VWAG01000001">
    <property type="protein sequence ID" value="KAA5260254.1"/>
    <property type="molecule type" value="Genomic_DNA"/>
</dbReference>
<dbReference type="Gene3D" id="2.40.170.20">
    <property type="entry name" value="TonB-dependent receptor, beta-barrel domain"/>
    <property type="match status" value="1"/>
</dbReference>
<evidence type="ECO:0000256" key="4">
    <source>
        <dbReference type="ARBA" id="ARBA00022692"/>
    </source>
</evidence>
<dbReference type="Proteomes" id="UP000440198">
    <property type="component" value="Unassembled WGS sequence"/>
</dbReference>
<evidence type="ECO:0000313" key="19">
    <source>
        <dbReference type="Proteomes" id="UP000440198"/>
    </source>
</evidence>
<comment type="subcellular location">
    <subcellularLocation>
        <location evidence="1 10">Cell outer membrane</location>
        <topology evidence="1 10">Multi-pass membrane protein</topology>
    </subcellularLocation>
</comment>
<keyword evidence="5" id="KW-0732">Signal</keyword>
<dbReference type="Gene3D" id="2.170.130.10">
    <property type="entry name" value="TonB-dependent receptor, plug domain"/>
    <property type="match status" value="1"/>
</dbReference>
<dbReference type="Pfam" id="PF00593">
    <property type="entry name" value="TonB_dep_Rec_b-barrel"/>
    <property type="match status" value="1"/>
</dbReference>
<evidence type="ECO:0000256" key="7">
    <source>
        <dbReference type="ARBA" id="ARBA00023136"/>
    </source>
</evidence>
<dbReference type="Proteomes" id="UP000421791">
    <property type="component" value="Unassembled WGS sequence"/>
</dbReference>
<evidence type="ECO:0000313" key="15">
    <source>
        <dbReference type="EMBL" id="KAA5233190.1"/>
    </source>
</evidence>
<dbReference type="InterPro" id="IPR036942">
    <property type="entry name" value="Beta-barrel_TonB_sf"/>
</dbReference>
<evidence type="ECO:0000256" key="11">
    <source>
        <dbReference type="RuleBase" id="RU003357"/>
    </source>
</evidence>
<evidence type="ECO:0000256" key="9">
    <source>
        <dbReference type="ARBA" id="ARBA00023237"/>
    </source>
</evidence>
<evidence type="ECO:0000256" key="3">
    <source>
        <dbReference type="ARBA" id="ARBA00022452"/>
    </source>
</evidence>
<evidence type="ECO:0000256" key="10">
    <source>
        <dbReference type="PROSITE-ProRule" id="PRU01360"/>
    </source>
</evidence>
<reference evidence="14 17" key="1">
    <citation type="submission" date="2015-09" db="EMBL/GenBank/DDBJ databases">
        <authorList>
            <consortium name="Pathogen Informatics"/>
        </authorList>
    </citation>
    <scope>NUCLEOTIDE SEQUENCE [LARGE SCALE GENOMIC DNA]</scope>
    <source>
        <strain evidence="14 17">2789STDY5608840</strain>
    </source>
</reference>
<proteinExistence type="inferred from homology"/>
<evidence type="ECO:0000256" key="2">
    <source>
        <dbReference type="ARBA" id="ARBA00022448"/>
    </source>
</evidence>
<feature type="domain" description="TonB-dependent receptor plug" evidence="13">
    <location>
        <begin position="64"/>
        <end position="160"/>
    </location>
</feature>
<dbReference type="STRING" id="338188.ERS852397_00445"/>
<evidence type="ECO:0000256" key="6">
    <source>
        <dbReference type="ARBA" id="ARBA00023077"/>
    </source>
</evidence>
<dbReference type="InterPro" id="IPR037066">
    <property type="entry name" value="Plug_dom_sf"/>
</dbReference>
<evidence type="ECO:0000259" key="13">
    <source>
        <dbReference type="Pfam" id="PF07715"/>
    </source>
</evidence>
<keyword evidence="2 10" id="KW-0813">Transport</keyword>
<evidence type="ECO:0000256" key="5">
    <source>
        <dbReference type="ARBA" id="ARBA00022729"/>
    </source>
</evidence>
<keyword evidence="8 14" id="KW-0675">Receptor</keyword>
<keyword evidence="19" id="KW-1185">Reference proteome</keyword>
<dbReference type="AlphaFoldDB" id="A0A173XY49"/>
<dbReference type="InterPro" id="IPR000531">
    <property type="entry name" value="Beta-barrel_TonB"/>
</dbReference>
<gene>
    <name evidence="14" type="primary">btuB_1</name>
    <name evidence="14" type="ORF">ERS852397_00445</name>
    <name evidence="16" type="ORF">F2Z09_00605</name>
    <name evidence="15" type="ORF">F2Z22_00795</name>
</gene>
<evidence type="ECO:0000259" key="12">
    <source>
        <dbReference type="Pfam" id="PF00593"/>
    </source>
</evidence>
<reference evidence="18 19" key="2">
    <citation type="journal article" date="2019" name="Nat. Med.">
        <title>A library of human gut bacterial isolates paired with longitudinal multiomics data enables mechanistic microbiome research.</title>
        <authorList>
            <person name="Poyet M."/>
            <person name="Groussin M."/>
            <person name="Gibbons S.M."/>
            <person name="Avila-Pacheco J."/>
            <person name="Jiang X."/>
            <person name="Kearney S.M."/>
            <person name="Perrotta A.R."/>
            <person name="Berdy B."/>
            <person name="Zhao S."/>
            <person name="Lieberman T.D."/>
            <person name="Swanson P.K."/>
            <person name="Smith M."/>
            <person name="Roesemann S."/>
            <person name="Alexander J.E."/>
            <person name="Rich S.A."/>
            <person name="Livny J."/>
            <person name="Vlamakis H."/>
            <person name="Clish C."/>
            <person name="Bullock K."/>
            <person name="Deik A."/>
            <person name="Scott J."/>
            <person name="Pierce K.A."/>
            <person name="Xavier R.J."/>
            <person name="Alm E.J."/>
        </authorList>
    </citation>
    <scope>NUCLEOTIDE SEQUENCE [LARGE SCALE GENOMIC DNA]</scope>
    <source>
        <strain evidence="16 19">BIOML-A2</strain>
        <strain evidence="15 18">BIOML-A6</strain>
    </source>
</reference>
<evidence type="ECO:0000313" key="18">
    <source>
        <dbReference type="Proteomes" id="UP000421791"/>
    </source>
</evidence>
<dbReference type="RefSeq" id="WP_055278359.1">
    <property type="nucleotide sequence ID" value="NZ_CABIXA010000002.1"/>
</dbReference>
<evidence type="ECO:0000256" key="8">
    <source>
        <dbReference type="ARBA" id="ARBA00023170"/>
    </source>
</evidence>
<dbReference type="GO" id="GO:0015344">
    <property type="term" value="F:siderophore uptake transmembrane transporter activity"/>
    <property type="evidence" value="ECO:0007669"/>
    <property type="project" value="TreeGrafter"/>
</dbReference>
<dbReference type="EMBL" id="VWAK01000001">
    <property type="protein sequence ID" value="KAA5233190.1"/>
    <property type="molecule type" value="Genomic_DNA"/>
</dbReference>
<comment type="similarity">
    <text evidence="10 11">Belongs to the TonB-dependent receptor family.</text>
</comment>
<dbReference type="InterPro" id="IPR039426">
    <property type="entry name" value="TonB-dep_rcpt-like"/>
</dbReference>
<accession>A0A173XY49</accession>
<keyword evidence="9 10" id="KW-0998">Cell outer membrane</keyword>
<dbReference type="InterPro" id="IPR012910">
    <property type="entry name" value="Plug_dom"/>
</dbReference>
<keyword evidence="6 11" id="KW-0798">TonB box</keyword>
<evidence type="ECO:0000256" key="1">
    <source>
        <dbReference type="ARBA" id="ARBA00004571"/>
    </source>
</evidence>
<dbReference type="PANTHER" id="PTHR30069">
    <property type="entry name" value="TONB-DEPENDENT OUTER MEMBRANE RECEPTOR"/>
    <property type="match status" value="1"/>
</dbReference>
<dbReference type="Pfam" id="PF07715">
    <property type="entry name" value="Plug"/>
    <property type="match status" value="1"/>
</dbReference>
<dbReference type="GO" id="GO:0044718">
    <property type="term" value="P:siderophore transmembrane transport"/>
    <property type="evidence" value="ECO:0007669"/>
    <property type="project" value="TreeGrafter"/>
</dbReference>
<dbReference type="Proteomes" id="UP000095517">
    <property type="component" value="Unassembled WGS sequence"/>
</dbReference>
<keyword evidence="4 10" id="KW-0812">Transmembrane</keyword>
<dbReference type="GO" id="GO:0009279">
    <property type="term" value="C:cell outer membrane"/>
    <property type="evidence" value="ECO:0007669"/>
    <property type="project" value="UniProtKB-SubCell"/>
</dbReference>
<evidence type="ECO:0000313" key="17">
    <source>
        <dbReference type="Proteomes" id="UP000095517"/>
    </source>
</evidence>
<keyword evidence="7 10" id="KW-0472">Membrane</keyword>
<name>A0A173XY49_9BACE</name>
<dbReference type="PANTHER" id="PTHR30069:SF29">
    <property type="entry name" value="HEMOGLOBIN AND HEMOGLOBIN-HAPTOGLOBIN-BINDING PROTEIN 1-RELATED"/>
    <property type="match status" value="1"/>
</dbReference>
<protein>
    <submittedName>
        <fullName evidence="14">Outer membrane cobalamin receptor protein</fullName>
    </submittedName>
    <submittedName>
        <fullName evidence="15">TonB-dependent receptor</fullName>
    </submittedName>
</protein>